<accession>A0ABP9G9J1</accession>
<proteinExistence type="predicted"/>
<organism evidence="2 3">
    <name type="scientific">Streptomonospora halophila</name>
    <dbReference type="NCBI Taxonomy" id="427369"/>
    <lineage>
        <taxon>Bacteria</taxon>
        <taxon>Bacillati</taxon>
        <taxon>Actinomycetota</taxon>
        <taxon>Actinomycetes</taxon>
        <taxon>Streptosporangiales</taxon>
        <taxon>Nocardiopsidaceae</taxon>
        <taxon>Streptomonospora</taxon>
    </lineage>
</organism>
<evidence type="ECO:0000313" key="3">
    <source>
        <dbReference type="Proteomes" id="UP001499993"/>
    </source>
</evidence>
<evidence type="ECO:0000256" key="1">
    <source>
        <dbReference type="SAM" id="MobiDB-lite"/>
    </source>
</evidence>
<protein>
    <submittedName>
        <fullName evidence="2">Uncharacterized protein</fullName>
    </submittedName>
</protein>
<sequence>MAAVVKAWMPGAKRVPCAGPAGAHLQGGAPRAVWLTTESDPAALTARAVAQRLAGDGRLGHLVWNPRTGETVQLLPATAPAAGELTAGAPDRACEGRVCIVVTVIGWSYAPFTDSPMCDLAPILRWLDSWGVARRWPAGAPAAAPAHPRTRGCDERLWARGGHFGHSQVPGAQSPSPGAVSPHRLLEPPEPPGRARSLTAPPPQPQALPAIEHSANGERHYAGAARG</sequence>
<keyword evidence="3" id="KW-1185">Reference proteome</keyword>
<dbReference type="Proteomes" id="UP001499993">
    <property type="component" value="Unassembled WGS sequence"/>
</dbReference>
<evidence type="ECO:0000313" key="2">
    <source>
        <dbReference type="EMBL" id="GAA4934249.1"/>
    </source>
</evidence>
<comment type="caution">
    <text evidence="2">The sequence shown here is derived from an EMBL/GenBank/DDBJ whole genome shotgun (WGS) entry which is preliminary data.</text>
</comment>
<reference evidence="3" key="1">
    <citation type="journal article" date="2019" name="Int. J. Syst. Evol. Microbiol.">
        <title>The Global Catalogue of Microorganisms (GCM) 10K type strain sequencing project: providing services to taxonomists for standard genome sequencing and annotation.</title>
        <authorList>
            <consortium name="The Broad Institute Genomics Platform"/>
            <consortium name="The Broad Institute Genome Sequencing Center for Infectious Disease"/>
            <person name="Wu L."/>
            <person name="Ma J."/>
        </authorList>
    </citation>
    <scope>NUCLEOTIDE SEQUENCE [LARGE SCALE GENOMIC DNA]</scope>
    <source>
        <strain evidence="3">JCM 18123</strain>
    </source>
</reference>
<feature type="region of interest" description="Disordered" evidence="1">
    <location>
        <begin position="161"/>
        <end position="227"/>
    </location>
</feature>
<gene>
    <name evidence="2" type="ORF">GCM10023224_13460</name>
</gene>
<name>A0ABP9G9J1_9ACTN</name>
<dbReference type="EMBL" id="BAABIK010000005">
    <property type="protein sequence ID" value="GAA4934249.1"/>
    <property type="molecule type" value="Genomic_DNA"/>
</dbReference>